<keyword evidence="2" id="KW-1185">Reference proteome</keyword>
<protein>
    <submittedName>
        <fullName evidence="1">Uncharacterized protein</fullName>
    </submittedName>
</protein>
<evidence type="ECO:0000313" key="1">
    <source>
        <dbReference type="EMBL" id="KAJ3804206.1"/>
    </source>
</evidence>
<dbReference type="Proteomes" id="UP001163835">
    <property type="component" value="Unassembled WGS sequence"/>
</dbReference>
<gene>
    <name evidence="1" type="ORF">F5876DRAFT_53672</name>
</gene>
<sequence>MADMMKEYHENIQKDSQPPDENVRRQTTYEILNNITVKVSDQHRCKLKKRLTLANVDEALRLSANYKAPGLDGICYEIWKLINARFKNAEAHQKRDVLQWVYNDIEIYGMTTGTGFSESWMCPLYKKK</sequence>
<organism evidence="1 2">
    <name type="scientific">Lentinula aff. lateritia</name>
    <dbReference type="NCBI Taxonomy" id="2804960"/>
    <lineage>
        <taxon>Eukaryota</taxon>
        <taxon>Fungi</taxon>
        <taxon>Dikarya</taxon>
        <taxon>Basidiomycota</taxon>
        <taxon>Agaricomycotina</taxon>
        <taxon>Agaricomycetes</taxon>
        <taxon>Agaricomycetidae</taxon>
        <taxon>Agaricales</taxon>
        <taxon>Marasmiineae</taxon>
        <taxon>Omphalotaceae</taxon>
        <taxon>Lentinula</taxon>
    </lineage>
</organism>
<name>A0ACC1THN8_9AGAR</name>
<comment type="caution">
    <text evidence="1">The sequence shown here is derived from an EMBL/GenBank/DDBJ whole genome shotgun (WGS) entry which is preliminary data.</text>
</comment>
<dbReference type="EMBL" id="MU796194">
    <property type="protein sequence ID" value="KAJ3804206.1"/>
    <property type="molecule type" value="Genomic_DNA"/>
</dbReference>
<proteinExistence type="predicted"/>
<reference evidence="1" key="1">
    <citation type="submission" date="2022-09" db="EMBL/GenBank/DDBJ databases">
        <title>A Global Phylogenomic Analysis of the Shiitake Genus Lentinula.</title>
        <authorList>
            <consortium name="DOE Joint Genome Institute"/>
            <person name="Sierra-Patev S."/>
            <person name="Min B."/>
            <person name="Naranjo-Ortiz M."/>
            <person name="Looney B."/>
            <person name="Konkel Z."/>
            <person name="Slot J.C."/>
            <person name="Sakamoto Y."/>
            <person name="Steenwyk J.L."/>
            <person name="Rokas A."/>
            <person name="Carro J."/>
            <person name="Camarero S."/>
            <person name="Ferreira P."/>
            <person name="Molpeceres G."/>
            <person name="Ruiz-Duenas F.J."/>
            <person name="Serrano A."/>
            <person name="Henrissat B."/>
            <person name="Drula E."/>
            <person name="Hughes K.W."/>
            <person name="Mata J.L."/>
            <person name="Ishikawa N.K."/>
            <person name="Vargas-Isla R."/>
            <person name="Ushijima S."/>
            <person name="Smith C.A."/>
            <person name="Ahrendt S."/>
            <person name="Andreopoulos W."/>
            <person name="He G."/>
            <person name="Labutti K."/>
            <person name="Lipzen A."/>
            <person name="Ng V."/>
            <person name="Riley R."/>
            <person name="Sandor L."/>
            <person name="Barry K."/>
            <person name="Martinez A.T."/>
            <person name="Xiao Y."/>
            <person name="Gibbons J.G."/>
            <person name="Terashima K."/>
            <person name="Grigoriev I.V."/>
            <person name="Hibbett D.S."/>
        </authorList>
    </citation>
    <scope>NUCLEOTIDE SEQUENCE</scope>
    <source>
        <strain evidence="1">TMI1499</strain>
    </source>
</reference>
<evidence type="ECO:0000313" key="2">
    <source>
        <dbReference type="Proteomes" id="UP001163835"/>
    </source>
</evidence>
<accession>A0ACC1THN8</accession>